<name>A0A5N5TH38_9CRUS</name>
<evidence type="ECO:0000256" key="8">
    <source>
        <dbReference type="ARBA" id="ARBA00042574"/>
    </source>
</evidence>
<reference evidence="12 13" key="1">
    <citation type="journal article" date="2019" name="PLoS Biol.">
        <title>Sex chromosomes control vertical transmission of feminizing Wolbachia symbionts in an isopod.</title>
        <authorList>
            <person name="Becking T."/>
            <person name="Chebbi M.A."/>
            <person name="Giraud I."/>
            <person name="Moumen B."/>
            <person name="Laverre T."/>
            <person name="Caubet Y."/>
            <person name="Peccoud J."/>
            <person name="Gilbert C."/>
            <person name="Cordaux R."/>
        </authorList>
    </citation>
    <scope>NUCLEOTIDE SEQUENCE [LARGE SCALE GENOMIC DNA]</scope>
    <source>
        <strain evidence="12">ANa2</strain>
        <tissue evidence="12">Whole body excluding digestive tract and cuticle</tissue>
    </source>
</reference>
<dbReference type="PANTHER" id="PTHR20961">
    <property type="entry name" value="GLYCOSYLTRANSFERASE"/>
    <property type="match status" value="1"/>
</dbReference>
<evidence type="ECO:0000256" key="4">
    <source>
        <dbReference type="ARBA" id="ARBA00022729"/>
    </source>
</evidence>
<dbReference type="Proteomes" id="UP000326759">
    <property type="component" value="Unassembled WGS sequence"/>
</dbReference>
<evidence type="ECO:0000256" key="5">
    <source>
        <dbReference type="ARBA" id="ARBA00022824"/>
    </source>
</evidence>
<keyword evidence="13" id="KW-1185">Reference proteome</keyword>
<protein>
    <recommendedName>
        <fullName evidence="7">EGF domain-specific O-linked N-acetylglucosamine transferase</fullName>
        <ecNumber evidence="1">2.4.1.255</ecNumber>
    </recommendedName>
    <alternativeName>
        <fullName evidence="8">Extracellular O-linked N-acetylglucosamine transferase</fullName>
    </alternativeName>
</protein>
<dbReference type="InterPro" id="IPR007657">
    <property type="entry name" value="Glycosyltransferase_61"/>
</dbReference>
<keyword evidence="6" id="KW-0325">Glycoprotein</keyword>
<dbReference type="AlphaFoldDB" id="A0A5N5TH38"/>
<keyword evidence="2" id="KW-0328">Glycosyltransferase</keyword>
<sequence length="493" mass="57106">VVFIIYFKINGEMTIIYLSFLATCLLKLCSCLEWSDLKLPSNHISIYFNNNPSLKQKCKESQSCPYKNYLDDGTSCWGYENGCSKGNAYSNFSCPGHHKGWVESKEEQLSTFYKQGDFGFVEEHRHHLRPYCIKSQDVSCKPFQIDIGDSTLHCSEHVQFCHGRNIMIDFRDLKSRKEPVRYHTDVLKPGQIGGKCGLNKGLLNKNLDLISALQSWGPELRNIVALNESVHRGSNLCDVWVSKPAIVTKLDASVSMYHHFCDFLNLYISQHVNNSDEYAFTTDTQASRRVCFENVVFPLLPRMIFGLYYNTPIIWGCENSGLFHAFSHYMLHRIGIPEREETEKKLHVTFLSRQTKYRRILNEETLLNALRKDGRFIVRKWTDILIGIHGSGLTHLLFLPDWAVIIELYDCGDPNCYQDLARLRGVKYLSWLEEDKIFPEDQGHHPDLGAHEKFTNYSFDKDAFVRLVRKAANLVKQHSEWKKLLKRTPKDEL</sequence>
<evidence type="ECO:0000256" key="1">
    <source>
        <dbReference type="ARBA" id="ARBA00011970"/>
    </source>
</evidence>
<comment type="catalytic activity">
    <reaction evidence="10">
        <text>L-threonyl-[protein] + UDP-N-acetyl-alpha-D-glucosamine = 3-O-(N-acetyl-beta-D-glucosaminyl)-L-threonyl-[protein] + UDP + H(+)</text>
        <dbReference type="Rhea" id="RHEA:48908"/>
        <dbReference type="Rhea" id="RHEA-COMP:11060"/>
        <dbReference type="Rhea" id="RHEA-COMP:12252"/>
        <dbReference type="ChEBI" id="CHEBI:15378"/>
        <dbReference type="ChEBI" id="CHEBI:30013"/>
        <dbReference type="ChEBI" id="CHEBI:57705"/>
        <dbReference type="ChEBI" id="CHEBI:58223"/>
        <dbReference type="ChEBI" id="CHEBI:90840"/>
        <dbReference type="EC" id="2.4.1.255"/>
    </reaction>
</comment>
<feature type="non-terminal residue" evidence="12">
    <location>
        <position position="1"/>
    </location>
</feature>
<evidence type="ECO:0000256" key="10">
    <source>
        <dbReference type="ARBA" id="ARBA00049432"/>
    </source>
</evidence>
<evidence type="ECO:0000313" key="13">
    <source>
        <dbReference type="Proteomes" id="UP000326759"/>
    </source>
</evidence>
<dbReference type="PANTHER" id="PTHR20961:SF148">
    <property type="entry name" value="EGF DOMAIN-SPECIFIC O-LINKED N-ACETYLGLUCOSAMINE TRANSFERASE"/>
    <property type="match status" value="1"/>
</dbReference>
<dbReference type="InterPro" id="IPR049625">
    <property type="entry name" value="Glyco_transf_61_cat"/>
</dbReference>
<evidence type="ECO:0000256" key="9">
    <source>
        <dbReference type="ARBA" id="ARBA00048317"/>
    </source>
</evidence>
<accession>A0A5N5TH38</accession>
<dbReference type="EMBL" id="SEYY01003530">
    <property type="protein sequence ID" value="KAB7504230.1"/>
    <property type="molecule type" value="Genomic_DNA"/>
</dbReference>
<comment type="caution">
    <text evidence="12">The sequence shown here is derived from an EMBL/GenBank/DDBJ whole genome shotgun (WGS) entry which is preliminary data.</text>
</comment>
<dbReference type="Pfam" id="PF04577">
    <property type="entry name" value="Glyco_transf_61"/>
    <property type="match status" value="1"/>
</dbReference>
<feature type="domain" description="Glycosyltransferase 61 catalytic" evidence="11">
    <location>
        <begin position="299"/>
        <end position="406"/>
    </location>
</feature>
<dbReference type="OrthoDB" id="529273at2759"/>
<evidence type="ECO:0000256" key="3">
    <source>
        <dbReference type="ARBA" id="ARBA00022679"/>
    </source>
</evidence>
<evidence type="ECO:0000259" key="11">
    <source>
        <dbReference type="Pfam" id="PF04577"/>
    </source>
</evidence>
<dbReference type="EC" id="2.4.1.255" evidence="1"/>
<evidence type="ECO:0000256" key="7">
    <source>
        <dbReference type="ARBA" id="ARBA00040944"/>
    </source>
</evidence>
<evidence type="ECO:0000256" key="2">
    <source>
        <dbReference type="ARBA" id="ARBA00022676"/>
    </source>
</evidence>
<gene>
    <name evidence="12" type="primary">Eogt</name>
    <name evidence="12" type="ORF">Anas_10017</name>
</gene>
<comment type="catalytic activity">
    <reaction evidence="9">
        <text>L-seryl-[protein] + UDP-N-acetyl-alpha-D-glucosamine = 3-O-(N-acetyl-beta-D-glucosaminyl)-L-seryl-[protein] + UDP + H(+)</text>
        <dbReference type="Rhea" id="RHEA:48904"/>
        <dbReference type="Rhea" id="RHEA-COMP:9863"/>
        <dbReference type="Rhea" id="RHEA-COMP:12251"/>
        <dbReference type="ChEBI" id="CHEBI:15378"/>
        <dbReference type="ChEBI" id="CHEBI:29999"/>
        <dbReference type="ChEBI" id="CHEBI:57705"/>
        <dbReference type="ChEBI" id="CHEBI:58223"/>
        <dbReference type="ChEBI" id="CHEBI:90838"/>
        <dbReference type="EC" id="2.4.1.255"/>
    </reaction>
</comment>
<organism evidence="12 13">
    <name type="scientific">Armadillidium nasatum</name>
    <dbReference type="NCBI Taxonomy" id="96803"/>
    <lineage>
        <taxon>Eukaryota</taxon>
        <taxon>Metazoa</taxon>
        <taxon>Ecdysozoa</taxon>
        <taxon>Arthropoda</taxon>
        <taxon>Crustacea</taxon>
        <taxon>Multicrustacea</taxon>
        <taxon>Malacostraca</taxon>
        <taxon>Eumalacostraca</taxon>
        <taxon>Peracarida</taxon>
        <taxon>Isopoda</taxon>
        <taxon>Oniscidea</taxon>
        <taxon>Crinocheta</taxon>
        <taxon>Armadillidiidae</taxon>
        <taxon>Armadillidium</taxon>
    </lineage>
</organism>
<evidence type="ECO:0000256" key="6">
    <source>
        <dbReference type="ARBA" id="ARBA00023180"/>
    </source>
</evidence>
<proteinExistence type="predicted"/>
<keyword evidence="5" id="KW-0256">Endoplasmic reticulum</keyword>
<evidence type="ECO:0000313" key="12">
    <source>
        <dbReference type="EMBL" id="KAB7504230.1"/>
    </source>
</evidence>
<keyword evidence="3 12" id="KW-0808">Transferase</keyword>
<keyword evidence="4" id="KW-0732">Signal</keyword>
<dbReference type="GO" id="GO:0097363">
    <property type="term" value="F:protein O-acetylglucosaminyltransferase activity"/>
    <property type="evidence" value="ECO:0007669"/>
    <property type="project" value="UniProtKB-EC"/>
</dbReference>
<dbReference type="GO" id="GO:0005788">
    <property type="term" value="C:endoplasmic reticulum lumen"/>
    <property type="evidence" value="ECO:0007669"/>
    <property type="project" value="TreeGrafter"/>
</dbReference>